<dbReference type="SUPFAM" id="SSF53756">
    <property type="entry name" value="UDP-Glycosyltransferase/glycogen phosphorylase"/>
    <property type="match status" value="1"/>
</dbReference>
<organism evidence="1 2">
    <name type="scientific">candidate division TA06 bacterium</name>
    <dbReference type="NCBI Taxonomy" id="2250710"/>
    <lineage>
        <taxon>Bacteria</taxon>
        <taxon>Bacteria division TA06</taxon>
    </lineage>
</organism>
<accession>A0A523XK41</accession>
<dbReference type="EMBL" id="SOIP01000405">
    <property type="protein sequence ID" value="TET79666.1"/>
    <property type="molecule type" value="Genomic_DNA"/>
</dbReference>
<evidence type="ECO:0000313" key="1">
    <source>
        <dbReference type="EMBL" id="TET79666.1"/>
    </source>
</evidence>
<protein>
    <recommendedName>
        <fullName evidence="3">Glycosyltransferase family 1 protein</fullName>
    </recommendedName>
</protein>
<evidence type="ECO:0000313" key="2">
    <source>
        <dbReference type="Proteomes" id="UP000315534"/>
    </source>
</evidence>
<evidence type="ECO:0008006" key="3">
    <source>
        <dbReference type="Google" id="ProtNLM"/>
    </source>
</evidence>
<dbReference type="Gene3D" id="3.40.50.2000">
    <property type="entry name" value="Glycogen Phosphorylase B"/>
    <property type="match status" value="1"/>
</dbReference>
<dbReference type="AlphaFoldDB" id="A0A523XK41"/>
<gene>
    <name evidence="1" type="ORF">E3J38_06940</name>
</gene>
<dbReference type="Proteomes" id="UP000315534">
    <property type="component" value="Unassembled WGS sequence"/>
</dbReference>
<name>A0A523XK41_UNCT6</name>
<proteinExistence type="predicted"/>
<reference evidence="1 2" key="1">
    <citation type="submission" date="2019-03" db="EMBL/GenBank/DDBJ databases">
        <title>Metabolic potential of uncultured bacteria and archaea associated with petroleum seepage in deep-sea sediments.</title>
        <authorList>
            <person name="Dong X."/>
            <person name="Hubert C."/>
        </authorList>
    </citation>
    <scope>NUCLEOTIDE SEQUENCE [LARGE SCALE GENOMIC DNA]</scope>
    <source>
        <strain evidence="1">E29_bin36</strain>
    </source>
</reference>
<sequence>MRILLCNTYLYRKGGAEVSFFGLAELLLAKGHEVVFFGMEDPKNEVCENSDFFVSNVEFS</sequence>
<comment type="caution">
    <text evidence="1">The sequence shown here is derived from an EMBL/GenBank/DDBJ whole genome shotgun (WGS) entry which is preliminary data.</text>
</comment>